<comment type="caution">
    <text evidence="3">The sequence shown here is derived from an EMBL/GenBank/DDBJ whole genome shotgun (WGS) entry which is preliminary data.</text>
</comment>
<reference evidence="3 4" key="1">
    <citation type="journal article" date="2015" name="Nature">
        <title>rRNA introns, odd ribosomes, and small enigmatic genomes across a large radiation of phyla.</title>
        <authorList>
            <person name="Brown C.T."/>
            <person name="Hug L.A."/>
            <person name="Thomas B.C."/>
            <person name="Sharon I."/>
            <person name="Castelle C.J."/>
            <person name="Singh A."/>
            <person name="Wilkins M.J."/>
            <person name="Williams K.H."/>
            <person name="Banfield J.F."/>
        </authorList>
    </citation>
    <scope>NUCLEOTIDE SEQUENCE [LARGE SCALE GENOMIC DNA]</scope>
</reference>
<dbReference type="Gene3D" id="1.10.560.10">
    <property type="entry name" value="GroEL-like equatorial domain"/>
    <property type="match status" value="1"/>
</dbReference>
<dbReference type="InterPro" id="IPR001844">
    <property type="entry name" value="Cpn60/GroEL"/>
</dbReference>
<dbReference type="PANTHER" id="PTHR45633">
    <property type="entry name" value="60 KDA HEAT SHOCK PROTEIN, MITOCHONDRIAL"/>
    <property type="match status" value="1"/>
</dbReference>
<evidence type="ECO:0000313" key="4">
    <source>
        <dbReference type="Proteomes" id="UP000034601"/>
    </source>
</evidence>
<dbReference type="PATRIC" id="fig|1618424.3.peg.731"/>
<dbReference type="GO" id="GO:0140662">
    <property type="term" value="F:ATP-dependent protein folding chaperone"/>
    <property type="evidence" value="ECO:0007669"/>
    <property type="project" value="InterPro"/>
</dbReference>
<keyword evidence="2" id="KW-0143">Chaperone</keyword>
<dbReference type="GO" id="GO:0005524">
    <property type="term" value="F:ATP binding"/>
    <property type="evidence" value="ECO:0007669"/>
    <property type="project" value="InterPro"/>
</dbReference>
<evidence type="ECO:0000256" key="1">
    <source>
        <dbReference type="ARBA" id="ARBA00006607"/>
    </source>
</evidence>
<sequence length="153" mass="16440">MIDAVAATKAAIEEGIVPGGEIALVKAARLALDNLKLEDEQQLGVKIIQKASEEPLRRLAVNAGQDGGWVVRTITDQFEAKGRKDMNFGYNVLLNEFGDMVAWGIIDPVKVTRSALQNGASVAIMVMTTQVLITDKVEPTPPPPMPHGGMGEY</sequence>
<dbReference type="EMBL" id="LCAB01000009">
    <property type="protein sequence ID" value="KKR82734.1"/>
    <property type="molecule type" value="Genomic_DNA"/>
</dbReference>
<dbReference type="Pfam" id="PF00118">
    <property type="entry name" value="Cpn60_TCP1"/>
    <property type="match status" value="1"/>
</dbReference>
<dbReference type="Proteomes" id="UP000034601">
    <property type="component" value="Unassembled WGS sequence"/>
</dbReference>
<organism evidence="3 4">
    <name type="scientific">Candidatus Daviesbacteria bacterium GW2011_GWA2_40_9</name>
    <dbReference type="NCBI Taxonomy" id="1618424"/>
    <lineage>
        <taxon>Bacteria</taxon>
        <taxon>Candidatus Daviesiibacteriota</taxon>
    </lineage>
</organism>
<comment type="similarity">
    <text evidence="1">Belongs to the chaperonin (HSP60) family.</text>
</comment>
<protein>
    <submittedName>
        <fullName evidence="3">60 kDa chaperonin</fullName>
    </submittedName>
</protein>
<name>A0A0G0U0S6_9BACT</name>
<evidence type="ECO:0000313" key="3">
    <source>
        <dbReference type="EMBL" id="KKR82734.1"/>
    </source>
</evidence>
<proteinExistence type="inferred from homology"/>
<dbReference type="GO" id="GO:0042026">
    <property type="term" value="P:protein refolding"/>
    <property type="evidence" value="ECO:0007669"/>
    <property type="project" value="InterPro"/>
</dbReference>
<dbReference type="AlphaFoldDB" id="A0A0G0U0S6"/>
<gene>
    <name evidence="3" type="ORF">UU29_C0009G0005</name>
</gene>
<dbReference type="SUPFAM" id="SSF48592">
    <property type="entry name" value="GroEL equatorial domain-like"/>
    <property type="match status" value="1"/>
</dbReference>
<dbReference type="InterPro" id="IPR027413">
    <property type="entry name" value="GROEL-like_equatorial_sf"/>
</dbReference>
<dbReference type="InterPro" id="IPR002423">
    <property type="entry name" value="Cpn60/GroEL/TCP-1"/>
</dbReference>
<evidence type="ECO:0000256" key="2">
    <source>
        <dbReference type="ARBA" id="ARBA00023186"/>
    </source>
</evidence>
<accession>A0A0G0U0S6</accession>